<dbReference type="PANTHER" id="PTHR43214">
    <property type="entry name" value="TWO-COMPONENT RESPONSE REGULATOR"/>
    <property type="match status" value="1"/>
</dbReference>
<dbReference type="CDD" id="cd17535">
    <property type="entry name" value="REC_NarL-like"/>
    <property type="match status" value="1"/>
</dbReference>
<dbReference type="InterPro" id="IPR016032">
    <property type="entry name" value="Sig_transdc_resp-reg_C-effctor"/>
</dbReference>
<keyword evidence="1 3" id="KW-0597">Phosphoprotein</keyword>
<name>A0A318UTH2_9SPHI</name>
<dbReference type="SUPFAM" id="SSF52172">
    <property type="entry name" value="CheY-like"/>
    <property type="match status" value="1"/>
</dbReference>
<dbReference type="Pfam" id="PF00072">
    <property type="entry name" value="Response_reg"/>
    <property type="match status" value="1"/>
</dbReference>
<dbReference type="Proteomes" id="UP000248198">
    <property type="component" value="Unassembled WGS sequence"/>
</dbReference>
<evidence type="ECO:0000259" key="4">
    <source>
        <dbReference type="PROSITE" id="PS50043"/>
    </source>
</evidence>
<feature type="domain" description="HTH luxR-type" evidence="4">
    <location>
        <begin position="142"/>
        <end position="207"/>
    </location>
</feature>
<keyword evidence="2" id="KW-0238">DNA-binding</keyword>
<dbReference type="InterPro" id="IPR058245">
    <property type="entry name" value="NreC/VraR/RcsB-like_REC"/>
</dbReference>
<organism evidence="6 7">
    <name type="scientific">Pedobacter nutrimenti</name>
    <dbReference type="NCBI Taxonomy" id="1241337"/>
    <lineage>
        <taxon>Bacteria</taxon>
        <taxon>Pseudomonadati</taxon>
        <taxon>Bacteroidota</taxon>
        <taxon>Sphingobacteriia</taxon>
        <taxon>Sphingobacteriales</taxon>
        <taxon>Sphingobacteriaceae</taxon>
        <taxon>Pedobacter</taxon>
    </lineage>
</organism>
<dbReference type="EMBL" id="QKLU01000001">
    <property type="protein sequence ID" value="PYF77335.1"/>
    <property type="molecule type" value="Genomic_DNA"/>
</dbReference>
<dbReference type="Gene3D" id="3.40.50.2300">
    <property type="match status" value="1"/>
</dbReference>
<proteinExistence type="predicted"/>
<dbReference type="GO" id="GO:0003677">
    <property type="term" value="F:DNA binding"/>
    <property type="evidence" value="ECO:0007669"/>
    <property type="project" value="UniProtKB-KW"/>
</dbReference>
<reference evidence="6 7" key="1">
    <citation type="submission" date="2018-06" db="EMBL/GenBank/DDBJ databases">
        <title>Genomic Encyclopedia of Archaeal and Bacterial Type Strains, Phase II (KMG-II): from individual species to whole genera.</title>
        <authorList>
            <person name="Goeker M."/>
        </authorList>
    </citation>
    <scope>NUCLEOTIDE SEQUENCE [LARGE SCALE GENOMIC DNA]</scope>
    <source>
        <strain evidence="6 7">DSM 27372</strain>
    </source>
</reference>
<protein>
    <submittedName>
        <fullName evidence="6">LuxR family two component transcriptional regulator</fullName>
    </submittedName>
</protein>
<accession>A0A318UTH2</accession>
<comment type="caution">
    <text evidence="6">The sequence shown here is derived from an EMBL/GenBank/DDBJ whole genome shotgun (WGS) entry which is preliminary data.</text>
</comment>
<dbReference type="PROSITE" id="PS50043">
    <property type="entry name" value="HTH_LUXR_2"/>
    <property type="match status" value="1"/>
</dbReference>
<dbReference type="InterPro" id="IPR039420">
    <property type="entry name" value="WalR-like"/>
</dbReference>
<evidence type="ECO:0000256" key="2">
    <source>
        <dbReference type="ARBA" id="ARBA00023125"/>
    </source>
</evidence>
<dbReference type="PRINTS" id="PR00038">
    <property type="entry name" value="HTHLUXR"/>
</dbReference>
<dbReference type="AlphaFoldDB" id="A0A318UTH2"/>
<dbReference type="Pfam" id="PF00196">
    <property type="entry name" value="GerE"/>
    <property type="match status" value="1"/>
</dbReference>
<dbReference type="OrthoDB" id="9797341at2"/>
<sequence>MTSTKFRIVIIEDDHTLRDGYAYLINNSPSSVVVASYCSFDHAKNNLSKDRPDVILLDIQLPGTNGIDALPALKKLLPDTYVIVLTVYESEKTILHALANGANGYFTKNNPFPKIIDAIQEVTQGGGPMSINVARTVIMSFQRNQNSPLTKRETEVLILRSQGKDRSQIAEELFIETETVKTHIKNIYSKLNVNSRADSIRVARENKFI</sequence>
<dbReference type="GO" id="GO:0000160">
    <property type="term" value="P:phosphorelay signal transduction system"/>
    <property type="evidence" value="ECO:0007669"/>
    <property type="project" value="InterPro"/>
</dbReference>
<dbReference type="GO" id="GO:0006355">
    <property type="term" value="P:regulation of DNA-templated transcription"/>
    <property type="evidence" value="ECO:0007669"/>
    <property type="project" value="InterPro"/>
</dbReference>
<dbReference type="InterPro" id="IPR011006">
    <property type="entry name" value="CheY-like_superfamily"/>
</dbReference>
<evidence type="ECO:0000256" key="3">
    <source>
        <dbReference type="PROSITE-ProRule" id="PRU00169"/>
    </source>
</evidence>
<dbReference type="SUPFAM" id="SSF46894">
    <property type="entry name" value="C-terminal effector domain of the bipartite response regulators"/>
    <property type="match status" value="1"/>
</dbReference>
<dbReference type="PROSITE" id="PS50110">
    <property type="entry name" value="RESPONSE_REGULATORY"/>
    <property type="match status" value="1"/>
</dbReference>
<evidence type="ECO:0000313" key="7">
    <source>
        <dbReference type="Proteomes" id="UP000248198"/>
    </source>
</evidence>
<dbReference type="InterPro" id="IPR001789">
    <property type="entry name" value="Sig_transdc_resp-reg_receiver"/>
</dbReference>
<dbReference type="SMART" id="SM00421">
    <property type="entry name" value="HTH_LUXR"/>
    <property type="match status" value="1"/>
</dbReference>
<feature type="domain" description="Response regulatory" evidence="5">
    <location>
        <begin position="7"/>
        <end position="123"/>
    </location>
</feature>
<dbReference type="InterPro" id="IPR000792">
    <property type="entry name" value="Tscrpt_reg_LuxR_C"/>
</dbReference>
<feature type="modified residue" description="4-aspartylphosphate" evidence="3">
    <location>
        <position position="58"/>
    </location>
</feature>
<keyword evidence="7" id="KW-1185">Reference proteome</keyword>
<evidence type="ECO:0000256" key="1">
    <source>
        <dbReference type="ARBA" id="ARBA00022553"/>
    </source>
</evidence>
<dbReference type="CDD" id="cd06170">
    <property type="entry name" value="LuxR_C_like"/>
    <property type="match status" value="1"/>
</dbReference>
<evidence type="ECO:0000313" key="6">
    <source>
        <dbReference type="EMBL" id="PYF77335.1"/>
    </source>
</evidence>
<dbReference type="RefSeq" id="WP_110827389.1">
    <property type="nucleotide sequence ID" value="NZ_QKLU01000001.1"/>
</dbReference>
<dbReference type="SMART" id="SM00448">
    <property type="entry name" value="REC"/>
    <property type="match status" value="1"/>
</dbReference>
<evidence type="ECO:0000259" key="5">
    <source>
        <dbReference type="PROSITE" id="PS50110"/>
    </source>
</evidence>
<gene>
    <name evidence="6" type="ORF">B0O44_101816</name>
</gene>